<evidence type="ECO:0000313" key="1">
    <source>
        <dbReference type="EMBL" id="QIP14722.1"/>
    </source>
</evidence>
<protein>
    <submittedName>
        <fullName evidence="1">Uncharacterized protein</fullName>
    </submittedName>
</protein>
<proteinExistence type="predicted"/>
<name>A0A6G9AQF4_9BACT</name>
<reference evidence="1 2" key="1">
    <citation type="submission" date="2020-03" db="EMBL/GenBank/DDBJ databases">
        <authorList>
            <person name="Kim M.K."/>
        </authorList>
    </citation>
    <scope>NUCLEOTIDE SEQUENCE [LARGE SCALE GENOMIC DNA]</scope>
    <source>
        <strain evidence="1 2">BT328</strain>
    </source>
</reference>
<dbReference type="RefSeq" id="WP_167211348.1">
    <property type="nucleotide sequence ID" value="NZ_CP050063.1"/>
</dbReference>
<organism evidence="1 2">
    <name type="scientific">Spirosoma aureum</name>
    <dbReference type="NCBI Taxonomy" id="2692134"/>
    <lineage>
        <taxon>Bacteria</taxon>
        <taxon>Pseudomonadati</taxon>
        <taxon>Bacteroidota</taxon>
        <taxon>Cytophagia</taxon>
        <taxon>Cytophagales</taxon>
        <taxon>Cytophagaceae</taxon>
        <taxon>Spirosoma</taxon>
    </lineage>
</organism>
<gene>
    <name evidence="1" type="ORF">G8759_19935</name>
</gene>
<dbReference type="AlphaFoldDB" id="A0A6G9AQF4"/>
<dbReference type="KEGG" id="spib:G8759_19935"/>
<accession>A0A6G9AQF4</accession>
<evidence type="ECO:0000313" key="2">
    <source>
        <dbReference type="Proteomes" id="UP000501802"/>
    </source>
</evidence>
<dbReference type="Proteomes" id="UP000501802">
    <property type="component" value="Chromosome"/>
</dbReference>
<keyword evidence="2" id="KW-1185">Reference proteome</keyword>
<sequence>MKTANFLSSQQTQTLCSQISQSHITDQYGAGQVPFYEDLAIQRDLYQLLNGSYQWRFMAGQLSIDSEWDGLVPDLWNDGLILA</sequence>
<dbReference type="EMBL" id="CP050063">
    <property type="protein sequence ID" value="QIP14722.1"/>
    <property type="molecule type" value="Genomic_DNA"/>
</dbReference>